<dbReference type="KEGG" id="vab:WPS_01080"/>
<proteinExistence type="predicted"/>
<dbReference type="EMBL" id="AP025523">
    <property type="protein sequence ID" value="BDE04832.1"/>
    <property type="molecule type" value="Genomic_DNA"/>
</dbReference>
<evidence type="ECO:0000313" key="2">
    <source>
        <dbReference type="EMBL" id="BDE04832.1"/>
    </source>
</evidence>
<reference evidence="2 3" key="1">
    <citation type="journal article" date="2022" name="ISME Commun">
        <title>Vulcanimicrobium alpinus gen. nov. sp. nov., the first cultivated representative of the candidate phylum 'Eremiobacterota', is a metabolically versatile aerobic anoxygenic phototroph.</title>
        <authorList>
            <person name="Yabe S."/>
            <person name="Muto K."/>
            <person name="Abe K."/>
            <person name="Yokota A."/>
            <person name="Staudigel H."/>
            <person name="Tebo B.M."/>
        </authorList>
    </citation>
    <scope>NUCLEOTIDE SEQUENCE [LARGE SCALE GENOMIC DNA]</scope>
    <source>
        <strain evidence="2 3">WC8-2</strain>
    </source>
</reference>
<gene>
    <name evidence="2" type="ORF">WPS_01080</name>
</gene>
<dbReference type="Proteomes" id="UP001317532">
    <property type="component" value="Chromosome"/>
</dbReference>
<organism evidence="2 3">
    <name type="scientific">Vulcanimicrobium alpinum</name>
    <dbReference type="NCBI Taxonomy" id="3016050"/>
    <lineage>
        <taxon>Bacteria</taxon>
        <taxon>Bacillati</taxon>
        <taxon>Vulcanimicrobiota</taxon>
        <taxon>Vulcanimicrobiia</taxon>
        <taxon>Vulcanimicrobiales</taxon>
        <taxon>Vulcanimicrobiaceae</taxon>
        <taxon>Vulcanimicrobium</taxon>
    </lineage>
</organism>
<name>A0AAN1XRX7_UNVUL</name>
<accession>A0AAN1XRX7</accession>
<sequence length="45" mass="5026">MVVERPDLYEDDLTEERYPTPAERDREAGETTLDPDTLGDGDADG</sequence>
<keyword evidence="3" id="KW-1185">Reference proteome</keyword>
<evidence type="ECO:0000313" key="3">
    <source>
        <dbReference type="Proteomes" id="UP001317532"/>
    </source>
</evidence>
<feature type="compositionally biased region" description="Basic and acidic residues" evidence="1">
    <location>
        <begin position="15"/>
        <end position="29"/>
    </location>
</feature>
<protein>
    <submittedName>
        <fullName evidence="2">Uncharacterized protein</fullName>
    </submittedName>
</protein>
<dbReference type="AlphaFoldDB" id="A0AAN1XRX7"/>
<evidence type="ECO:0000256" key="1">
    <source>
        <dbReference type="SAM" id="MobiDB-lite"/>
    </source>
</evidence>
<feature type="region of interest" description="Disordered" evidence="1">
    <location>
        <begin position="1"/>
        <end position="45"/>
    </location>
</feature>